<evidence type="ECO:0000259" key="7">
    <source>
        <dbReference type="PROSITE" id="PS51202"/>
    </source>
</evidence>
<protein>
    <submittedName>
        <fullName evidence="8">Transporter, CPA2 family</fullName>
    </submittedName>
</protein>
<dbReference type="PANTHER" id="PTHR43021:SF2">
    <property type="entry name" value="CATION_H+ EXCHANGER DOMAIN-CONTAINING PROTEIN"/>
    <property type="match status" value="1"/>
</dbReference>
<dbReference type="PANTHER" id="PTHR43021">
    <property type="entry name" value="NA(+)/H(+) ANTIPORTER-RELATED"/>
    <property type="match status" value="1"/>
</dbReference>
<proteinExistence type="predicted"/>
<feature type="transmembrane region" description="Helical" evidence="6">
    <location>
        <begin position="265"/>
        <end position="284"/>
    </location>
</feature>
<feature type="transmembrane region" description="Helical" evidence="6">
    <location>
        <begin position="34"/>
        <end position="57"/>
    </location>
</feature>
<feature type="transmembrane region" description="Helical" evidence="6">
    <location>
        <begin position="321"/>
        <end position="346"/>
    </location>
</feature>
<keyword evidence="2" id="KW-0630">Potassium</keyword>
<evidence type="ECO:0000313" key="9">
    <source>
        <dbReference type="Proteomes" id="UP000198384"/>
    </source>
</evidence>
<feature type="transmembrane region" description="Helical" evidence="6">
    <location>
        <begin position="63"/>
        <end position="82"/>
    </location>
</feature>
<accession>A0A238XHH8</accession>
<dbReference type="GO" id="GO:0015297">
    <property type="term" value="F:antiporter activity"/>
    <property type="evidence" value="ECO:0007669"/>
    <property type="project" value="InterPro"/>
</dbReference>
<dbReference type="Proteomes" id="UP000198384">
    <property type="component" value="Unassembled WGS sequence"/>
</dbReference>
<dbReference type="AlphaFoldDB" id="A0A238XHH8"/>
<dbReference type="InterPro" id="IPR006153">
    <property type="entry name" value="Cation/H_exchanger_TM"/>
</dbReference>
<dbReference type="GO" id="GO:0008324">
    <property type="term" value="F:monoatomic cation transmembrane transporter activity"/>
    <property type="evidence" value="ECO:0007669"/>
    <property type="project" value="InterPro"/>
</dbReference>
<keyword evidence="2" id="KW-0633">Potassium transport</keyword>
<evidence type="ECO:0000313" key="8">
    <source>
        <dbReference type="EMBL" id="SNR58140.1"/>
    </source>
</evidence>
<evidence type="ECO:0000256" key="4">
    <source>
        <dbReference type="ARBA" id="ARBA00022989"/>
    </source>
</evidence>
<feature type="transmembrane region" description="Helical" evidence="6">
    <location>
        <begin position="353"/>
        <end position="375"/>
    </location>
</feature>
<keyword evidence="3 6" id="KW-0812">Transmembrane</keyword>
<dbReference type="InterPro" id="IPR003148">
    <property type="entry name" value="RCK_N"/>
</dbReference>
<dbReference type="PROSITE" id="PS51202">
    <property type="entry name" value="RCK_C"/>
    <property type="match status" value="1"/>
</dbReference>
<name>A0A238XHH8_9FLAO</name>
<feature type="transmembrane region" description="Helical" evidence="6">
    <location>
        <begin position="94"/>
        <end position="118"/>
    </location>
</feature>
<keyword evidence="2" id="KW-0813">Transport</keyword>
<dbReference type="Gene3D" id="3.40.50.720">
    <property type="entry name" value="NAD(P)-binding Rossmann-like Domain"/>
    <property type="match status" value="1"/>
</dbReference>
<feature type="transmembrane region" description="Helical" evidence="6">
    <location>
        <begin position="6"/>
        <end position="27"/>
    </location>
</feature>
<gene>
    <name evidence="8" type="ORF">SAMN06265371_10638</name>
</gene>
<dbReference type="RefSeq" id="WP_089381801.1">
    <property type="nucleotide sequence ID" value="NZ_FZNT01000006.1"/>
</dbReference>
<keyword evidence="9" id="KW-1185">Reference proteome</keyword>
<dbReference type="Pfam" id="PF02080">
    <property type="entry name" value="TrkA_C"/>
    <property type="match status" value="1"/>
</dbReference>
<dbReference type="InterPro" id="IPR036721">
    <property type="entry name" value="RCK_C_sf"/>
</dbReference>
<keyword evidence="5 6" id="KW-0472">Membrane</keyword>
<evidence type="ECO:0000256" key="2">
    <source>
        <dbReference type="ARBA" id="ARBA00022538"/>
    </source>
</evidence>
<dbReference type="Gene3D" id="3.30.70.1450">
    <property type="entry name" value="Regulator of K+ conductance, C-terminal domain"/>
    <property type="match status" value="1"/>
</dbReference>
<dbReference type="Pfam" id="PF00999">
    <property type="entry name" value="Na_H_Exchanger"/>
    <property type="match status" value="1"/>
</dbReference>
<dbReference type="InterPro" id="IPR006037">
    <property type="entry name" value="RCK_C"/>
</dbReference>
<dbReference type="GO" id="GO:1902600">
    <property type="term" value="P:proton transmembrane transport"/>
    <property type="evidence" value="ECO:0007669"/>
    <property type="project" value="InterPro"/>
</dbReference>
<reference evidence="8 9" key="1">
    <citation type="submission" date="2017-06" db="EMBL/GenBank/DDBJ databases">
        <authorList>
            <person name="Kim H.J."/>
            <person name="Triplett B.A."/>
        </authorList>
    </citation>
    <scope>NUCLEOTIDE SEQUENCE [LARGE SCALE GENOMIC DNA]</scope>
    <source>
        <strain evidence="8 9">DSM 29150</strain>
    </source>
</reference>
<feature type="transmembrane region" description="Helical" evidence="6">
    <location>
        <begin position="199"/>
        <end position="222"/>
    </location>
</feature>
<evidence type="ECO:0000256" key="5">
    <source>
        <dbReference type="ARBA" id="ARBA00023136"/>
    </source>
</evidence>
<evidence type="ECO:0000256" key="3">
    <source>
        <dbReference type="ARBA" id="ARBA00022692"/>
    </source>
</evidence>
<feature type="transmembrane region" description="Helical" evidence="6">
    <location>
        <begin position="234"/>
        <end position="253"/>
    </location>
</feature>
<dbReference type="Pfam" id="PF02254">
    <property type="entry name" value="TrkA_N"/>
    <property type="match status" value="1"/>
</dbReference>
<dbReference type="InterPro" id="IPR038770">
    <property type="entry name" value="Na+/solute_symporter_sf"/>
</dbReference>
<dbReference type="Gene3D" id="1.20.1530.20">
    <property type="match status" value="1"/>
</dbReference>
<keyword evidence="4 6" id="KW-1133">Transmembrane helix</keyword>
<sequence>MDIKLLITFLVGFLIVAIAANEIAKVFQKIKFPLITGLIITGIIAGSSVLNFISPTAIHDLNFLNEIALSVIAFSAGSELYLNDLRSRINSIKWMTIGQLVITFVMSSIVIYFIAGYIPFMAKMPATHKIGVAILFATIFVARSPSSAIAVINEMRANGPFTKTVMGVTVVKDVLVIILFAICLSVAKALINDETTDILFFVILLFELITSFALGYLVGKILQVPFLTKADIKMKGIAILIIGYCTYLFAYYVNIKSVELFQHEFILEPLLICIIGSFVLTNYSKHRIEFSEALEEISPIIYIIFFTLTGASLSIQTLMSVFGIAIALFFLRLITMFFGGIFGVYAANDFKKYAFIAWMPYLTQAGVALGLATVISDVFPVWGQQFETIVIAIIVINQLIGPPLFKWSLNYVKESHLRAKTPVVKSTRDSVIFGLEDQSISLANQLKKQNWESRIINFDVTNKKEVNDFEIINLPSITYKSLKELNLENSEAVILMLSDEDNYKLAELIYEHIGIKDVVVRLENREYFEKFHKLGALIIEPATAIVSLLDHFVRSPNATSLLLGMDEGQDSMDIEIRNEDIHGIRLRDLRLPADVLVLSIKRKGQLLVSHGYTRMRLGDTITLVGAENSLEELKFKFDT</sequence>
<dbReference type="GO" id="GO:0006813">
    <property type="term" value="P:potassium ion transport"/>
    <property type="evidence" value="ECO:0007669"/>
    <property type="project" value="UniProtKB-KW"/>
</dbReference>
<dbReference type="EMBL" id="FZNT01000006">
    <property type="protein sequence ID" value="SNR58140.1"/>
    <property type="molecule type" value="Genomic_DNA"/>
</dbReference>
<dbReference type="InterPro" id="IPR036291">
    <property type="entry name" value="NAD(P)-bd_dom_sf"/>
</dbReference>
<feature type="transmembrane region" description="Helical" evidence="6">
    <location>
        <begin position="296"/>
        <end position="315"/>
    </location>
</feature>
<keyword evidence="2" id="KW-0406">Ion transport</keyword>
<dbReference type="SUPFAM" id="SSF51735">
    <property type="entry name" value="NAD(P)-binding Rossmann-fold domains"/>
    <property type="match status" value="1"/>
</dbReference>
<dbReference type="SUPFAM" id="SSF116726">
    <property type="entry name" value="TrkA C-terminal domain-like"/>
    <property type="match status" value="1"/>
</dbReference>
<feature type="domain" description="RCK C-terminal" evidence="7">
    <location>
        <begin position="558"/>
        <end position="639"/>
    </location>
</feature>
<evidence type="ECO:0000256" key="6">
    <source>
        <dbReference type="SAM" id="Phobius"/>
    </source>
</evidence>
<evidence type="ECO:0000256" key="1">
    <source>
        <dbReference type="ARBA" id="ARBA00004141"/>
    </source>
</evidence>
<feature type="transmembrane region" description="Helical" evidence="6">
    <location>
        <begin position="130"/>
        <end position="152"/>
    </location>
</feature>
<dbReference type="GO" id="GO:0016020">
    <property type="term" value="C:membrane"/>
    <property type="evidence" value="ECO:0007669"/>
    <property type="project" value="UniProtKB-SubCell"/>
</dbReference>
<comment type="subcellular location">
    <subcellularLocation>
        <location evidence="1">Membrane</location>
        <topology evidence="1">Multi-pass membrane protein</topology>
    </subcellularLocation>
</comment>
<dbReference type="OrthoDB" id="9783404at2"/>
<feature type="transmembrane region" description="Helical" evidence="6">
    <location>
        <begin position="164"/>
        <end position="187"/>
    </location>
</feature>
<organism evidence="8 9">
    <name type="scientific">Lutibacter agarilyticus</name>
    <dbReference type="NCBI Taxonomy" id="1109740"/>
    <lineage>
        <taxon>Bacteria</taxon>
        <taxon>Pseudomonadati</taxon>
        <taxon>Bacteroidota</taxon>
        <taxon>Flavobacteriia</taxon>
        <taxon>Flavobacteriales</taxon>
        <taxon>Flavobacteriaceae</taxon>
        <taxon>Lutibacter</taxon>
    </lineage>
</organism>